<comment type="caution">
    <text evidence="2">The sequence shown here is derived from an EMBL/GenBank/DDBJ whole genome shotgun (WGS) entry which is preliminary data.</text>
</comment>
<proteinExistence type="predicted"/>
<dbReference type="Proteomes" id="UP001595799">
    <property type="component" value="Unassembled WGS sequence"/>
</dbReference>
<gene>
    <name evidence="2" type="ORF">ACFOW6_10935</name>
</gene>
<dbReference type="InterPro" id="IPR021928">
    <property type="entry name" value="DUF3541"/>
</dbReference>
<feature type="signal peptide" evidence="1">
    <location>
        <begin position="1"/>
        <end position="31"/>
    </location>
</feature>
<keyword evidence="1" id="KW-0732">Signal</keyword>
<protein>
    <submittedName>
        <fullName evidence="2">DUF3541 domain-containing protein</fullName>
    </submittedName>
</protein>
<feature type="chain" id="PRO_5046084977" evidence="1">
    <location>
        <begin position="32"/>
        <end position="362"/>
    </location>
</feature>
<evidence type="ECO:0000313" key="3">
    <source>
        <dbReference type="Proteomes" id="UP001595799"/>
    </source>
</evidence>
<evidence type="ECO:0000256" key="1">
    <source>
        <dbReference type="SAM" id="SignalP"/>
    </source>
</evidence>
<accession>A0ABV8UL92</accession>
<keyword evidence="3" id="KW-1185">Reference proteome</keyword>
<dbReference type="EMBL" id="JBHSCW010000005">
    <property type="protein sequence ID" value="MFC4352056.1"/>
    <property type="molecule type" value="Genomic_DNA"/>
</dbReference>
<dbReference type="RefSeq" id="WP_382422407.1">
    <property type="nucleotide sequence ID" value="NZ_JBHSCW010000005.1"/>
</dbReference>
<sequence length="362" mass="41714">MQAPPSHRRTRLFLIVVLAFSLWLSASGTIAAPPASCDRTGQEIRTLYETNLETLSLSKQRHYTQRLYRITGDPDYLPWNLRYARRLLGELRVDIAGLKLPGYALRQSRDVVEDYASRTEKQRARKKMLGEWGEIAYAKNLAFRLVQARYYGLLNETFLPDYERALAYLASVDFRSFLSDPDVIRVYAPQVANQLYYLHELGVSDLRGPVLAAFRDLYPPARDGALSRAEYRNKIYGMTHFVIAASRYYQQPVERREFDWVLEDFEKNLESILRRTKEDIYTEVALSFLLAGEEDHAAVERIRQELRGVYDPEARMIPSETGKTGSLAAGEHRNVLAIMLFCWPEQLHDGPDLSGLIPRRSQ</sequence>
<reference evidence="3" key="1">
    <citation type="journal article" date="2019" name="Int. J. Syst. Evol. Microbiol.">
        <title>The Global Catalogue of Microorganisms (GCM) 10K type strain sequencing project: providing services to taxonomists for standard genome sequencing and annotation.</title>
        <authorList>
            <consortium name="The Broad Institute Genomics Platform"/>
            <consortium name="The Broad Institute Genome Sequencing Center for Infectious Disease"/>
            <person name="Wu L."/>
            <person name="Ma J."/>
        </authorList>
    </citation>
    <scope>NUCLEOTIDE SEQUENCE [LARGE SCALE GENOMIC DNA]</scope>
    <source>
        <strain evidence="3">CECT 8472</strain>
    </source>
</reference>
<organism evidence="2 3">
    <name type="scientific">Fodinicurvata halophila</name>
    <dbReference type="NCBI Taxonomy" id="1419723"/>
    <lineage>
        <taxon>Bacteria</taxon>
        <taxon>Pseudomonadati</taxon>
        <taxon>Pseudomonadota</taxon>
        <taxon>Alphaproteobacteria</taxon>
        <taxon>Rhodospirillales</taxon>
        <taxon>Rhodovibrionaceae</taxon>
        <taxon>Fodinicurvata</taxon>
    </lineage>
</organism>
<evidence type="ECO:0000313" key="2">
    <source>
        <dbReference type="EMBL" id="MFC4352056.1"/>
    </source>
</evidence>
<dbReference type="Pfam" id="PF12060">
    <property type="entry name" value="DUF3541"/>
    <property type="match status" value="1"/>
</dbReference>
<name>A0ABV8UL92_9PROT</name>